<dbReference type="InterPro" id="IPR019108">
    <property type="entry name" value="Caa3_assmbl_CtaG-rel"/>
</dbReference>
<dbReference type="GO" id="GO:0005886">
    <property type="term" value="C:plasma membrane"/>
    <property type="evidence" value="ECO:0007669"/>
    <property type="project" value="UniProtKB-SubCell"/>
</dbReference>
<sequence>MNGPTIWLPYCGAAPLPDEWLARWNLDPVLLLILAAASVLLARHRGVSAMRHRCGQAAIALTALLFVSPFCALGSALFSARAVHHVLLATLLGPFLSEAFGLHRHRLPGMLALATALQALVFWFWHVPAAYGAALSSNAVFWTMQLTITGAAAFWYARLRSASAGAATIALLATMVQMGVLGALLLFAGSAFYAPHYLTTAAWGFSPLEDQQIAGLIMWAPASAIYLLAAVLTLYRSLQPATLR</sequence>
<evidence type="ECO:0000313" key="7">
    <source>
        <dbReference type="EMBL" id="ANC50606.1"/>
    </source>
</evidence>
<evidence type="ECO:0000256" key="3">
    <source>
        <dbReference type="ARBA" id="ARBA00022692"/>
    </source>
</evidence>
<keyword evidence="7" id="KW-0614">Plasmid</keyword>
<dbReference type="OrthoDB" id="259025at2"/>
<dbReference type="AlphaFoldDB" id="A0A168M4T7"/>
<keyword evidence="2" id="KW-1003">Cell membrane</keyword>
<keyword evidence="4 6" id="KW-1133">Transmembrane helix</keyword>
<dbReference type="KEGG" id="ery:CP97_14917"/>
<geneLocation type="plasmid" evidence="8"/>
<evidence type="ECO:0000256" key="1">
    <source>
        <dbReference type="ARBA" id="ARBA00004651"/>
    </source>
</evidence>
<dbReference type="RefSeq" id="WP_063612582.1">
    <property type="nucleotide sequence ID" value="NZ_CP015441.1"/>
</dbReference>
<evidence type="ECO:0000256" key="4">
    <source>
        <dbReference type="ARBA" id="ARBA00022989"/>
    </source>
</evidence>
<feature type="transmembrane region" description="Helical" evidence="6">
    <location>
        <begin position="54"/>
        <end position="76"/>
    </location>
</feature>
<keyword evidence="5 6" id="KW-0472">Membrane</keyword>
<keyword evidence="3 6" id="KW-0812">Transmembrane</keyword>
<accession>A0A168M4T7</accession>
<gene>
    <name evidence="7" type="ORF">CP97_14917</name>
</gene>
<feature type="transmembrane region" description="Helical" evidence="6">
    <location>
        <begin position="109"/>
        <end position="127"/>
    </location>
</feature>
<keyword evidence="8" id="KW-1185">Reference proteome</keyword>
<feature type="transmembrane region" description="Helical" evidence="6">
    <location>
        <begin position="82"/>
        <end position="102"/>
    </location>
</feature>
<reference evidence="7 8" key="1">
    <citation type="submission" date="2016-04" db="EMBL/GenBank/DDBJ databases">
        <title>The complete genome sequence of Erythrobacter atlanticus s21-N3.</title>
        <authorList>
            <person name="Wang W."/>
            <person name="Wang L."/>
            <person name="Zhuang L."/>
            <person name="Shao Z."/>
        </authorList>
    </citation>
    <scope>NUCLEOTIDE SEQUENCE [LARGE SCALE GENOMIC DNA]</scope>
    <source>
        <strain evidence="8">s21-N3</strain>
        <plasmid evidence="8">Plasmid</plasmid>
    </source>
</reference>
<dbReference type="EMBL" id="CP015441">
    <property type="protein sequence ID" value="ANC50606.1"/>
    <property type="molecule type" value="Genomic_DNA"/>
</dbReference>
<feature type="transmembrane region" description="Helical" evidence="6">
    <location>
        <begin position="139"/>
        <end position="157"/>
    </location>
</feature>
<dbReference type="Pfam" id="PF09678">
    <property type="entry name" value="Caa3_CtaG"/>
    <property type="match status" value="1"/>
</dbReference>
<comment type="subcellular location">
    <subcellularLocation>
        <location evidence="1">Cell membrane</location>
        <topology evidence="1">Multi-pass membrane protein</topology>
    </subcellularLocation>
</comment>
<evidence type="ECO:0000256" key="6">
    <source>
        <dbReference type="SAM" id="Phobius"/>
    </source>
</evidence>
<evidence type="ECO:0008006" key="9">
    <source>
        <dbReference type="Google" id="ProtNLM"/>
    </source>
</evidence>
<proteinExistence type="predicted"/>
<evidence type="ECO:0000256" key="2">
    <source>
        <dbReference type="ARBA" id="ARBA00022475"/>
    </source>
</evidence>
<feature type="transmembrane region" description="Helical" evidence="6">
    <location>
        <begin position="169"/>
        <end position="193"/>
    </location>
</feature>
<protein>
    <recommendedName>
        <fullName evidence="9">Cytochrome c oxidase assembly protein</fullName>
    </recommendedName>
</protein>
<feature type="transmembrane region" description="Helical" evidence="6">
    <location>
        <begin position="213"/>
        <end position="235"/>
    </location>
</feature>
<name>A0A168M4T7_9SPHN</name>
<feature type="transmembrane region" description="Helical" evidence="6">
    <location>
        <begin position="20"/>
        <end position="42"/>
    </location>
</feature>
<evidence type="ECO:0000313" key="8">
    <source>
        <dbReference type="Proteomes" id="UP000059113"/>
    </source>
</evidence>
<dbReference type="Proteomes" id="UP000059113">
    <property type="component" value="Plasmid"/>
</dbReference>
<evidence type="ECO:0000256" key="5">
    <source>
        <dbReference type="ARBA" id="ARBA00023136"/>
    </source>
</evidence>
<organism evidence="7 8">
    <name type="scientific">Aurantiacibacter atlanticus</name>
    <dbReference type="NCBI Taxonomy" id="1648404"/>
    <lineage>
        <taxon>Bacteria</taxon>
        <taxon>Pseudomonadati</taxon>
        <taxon>Pseudomonadota</taxon>
        <taxon>Alphaproteobacteria</taxon>
        <taxon>Sphingomonadales</taxon>
        <taxon>Erythrobacteraceae</taxon>
        <taxon>Aurantiacibacter</taxon>
    </lineage>
</organism>